<evidence type="ECO:0000313" key="11">
    <source>
        <dbReference type="EMBL" id="MCT8971420.1"/>
    </source>
</evidence>
<comment type="function">
    <text evidence="9">Part of the tripartite ATP-independent periplasmic (TRAP) transport system.</text>
</comment>
<dbReference type="Proteomes" id="UP001320898">
    <property type="component" value="Unassembled WGS sequence"/>
</dbReference>
<evidence type="ECO:0000259" key="10">
    <source>
        <dbReference type="Pfam" id="PF04290"/>
    </source>
</evidence>
<dbReference type="EMBL" id="JALIDZ010000002">
    <property type="protein sequence ID" value="MCT8971420.1"/>
    <property type="molecule type" value="Genomic_DNA"/>
</dbReference>
<evidence type="ECO:0000256" key="7">
    <source>
        <dbReference type="ARBA" id="ARBA00023136"/>
    </source>
</evidence>
<dbReference type="RefSeq" id="WP_261614979.1">
    <property type="nucleotide sequence ID" value="NZ_JALIDZ010000002.1"/>
</dbReference>
<evidence type="ECO:0000256" key="9">
    <source>
        <dbReference type="RuleBase" id="RU369079"/>
    </source>
</evidence>
<evidence type="ECO:0000256" key="3">
    <source>
        <dbReference type="ARBA" id="ARBA00022475"/>
    </source>
</evidence>
<gene>
    <name evidence="11" type="ORF">MUB46_06050</name>
</gene>
<reference evidence="11 12" key="1">
    <citation type="submission" date="2022-04" db="EMBL/GenBank/DDBJ databases">
        <authorList>
            <person name="Ye Y.-Q."/>
            <person name="Du Z.-J."/>
        </authorList>
    </citation>
    <scope>NUCLEOTIDE SEQUENCE [LARGE SCALE GENOMIC DNA]</scope>
    <source>
        <strain evidence="11 12">A6E488</strain>
    </source>
</reference>
<evidence type="ECO:0000256" key="1">
    <source>
        <dbReference type="ARBA" id="ARBA00004429"/>
    </source>
</evidence>
<dbReference type="Pfam" id="PF04290">
    <property type="entry name" value="DctQ"/>
    <property type="match status" value="1"/>
</dbReference>
<dbReference type="InterPro" id="IPR007387">
    <property type="entry name" value="TRAP_DctQ"/>
</dbReference>
<evidence type="ECO:0000256" key="8">
    <source>
        <dbReference type="ARBA" id="ARBA00038436"/>
    </source>
</evidence>
<feature type="domain" description="Tripartite ATP-independent periplasmic transporters DctQ component" evidence="10">
    <location>
        <begin position="36"/>
        <end position="169"/>
    </location>
</feature>
<feature type="transmembrane region" description="Helical" evidence="9">
    <location>
        <begin position="99"/>
        <end position="121"/>
    </location>
</feature>
<evidence type="ECO:0000256" key="2">
    <source>
        <dbReference type="ARBA" id="ARBA00022448"/>
    </source>
</evidence>
<comment type="subunit">
    <text evidence="9">The complex comprises the extracytoplasmic solute receptor protein and the two transmembrane proteins.</text>
</comment>
<dbReference type="PANTHER" id="PTHR35011">
    <property type="entry name" value="2,3-DIKETO-L-GULONATE TRAP TRANSPORTER SMALL PERMEASE PROTEIN YIAM"/>
    <property type="match status" value="1"/>
</dbReference>
<keyword evidence="4 9" id="KW-0997">Cell inner membrane</keyword>
<dbReference type="PANTHER" id="PTHR35011:SF4">
    <property type="entry name" value="SLL1102 PROTEIN"/>
    <property type="match status" value="1"/>
</dbReference>
<comment type="caution">
    <text evidence="11">The sequence shown here is derived from an EMBL/GenBank/DDBJ whole genome shotgun (WGS) entry which is preliminary data.</text>
</comment>
<protein>
    <recommendedName>
        <fullName evidence="9">TRAP transporter small permease protein</fullName>
    </recommendedName>
</protein>
<comment type="subcellular location">
    <subcellularLocation>
        <location evidence="1 9">Cell inner membrane</location>
        <topology evidence="1 9">Multi-pass membrane protein</topology>
    </subcellularLocation>
</comment>
<feature type="transmembrane region" description="Helical" evidence="9">
    <location>
        <begin position="148"/>
        <end position="172"/>
    </location>
</feature>
<dbReference type="AlphaFoldDB" id="A0AAW5QYS0"/>
<accession>A0AAW5QYS0</accession>
<comment type="similarity">
    <text evidence="8 9">Belongs to the TRAP transporter small permease family.</text>
</comment>
<keyword evidence="6 9" id="KW-1133">Transmembrane helix</keyword>
<evidence type="ECO:0000313" key="12">
    <source>
        <dbReference type="Proteomes" id="UP001320898"/>
    </source>
</evidence>
<keyword evidence="2 9" id="KW-0813">Transport</keyword>
<organism evidence="11 12">
    <name type="scientific">Microbaculum marinisediminis</name>
    <dbReference type="NCBI Taxonomy" id="2931392"/>
    <lineage>
        <taxon>Bacteria</taxon>
        <taxon>Pseudomonadati</taxon>
        <taxon>Pseudomonadota</taxon>
        <taxon>Alphaproteobacteria</taxon>
        <taxon>Hyphomicrobiales</taxon>
        <taxon>Tepidamorphaceae</taxon>
        <taxon>Microbaculum</taxon>
    </lineage>
</organism>
<proteinExistence type="inferred from homology"/>
<evidence type="ECO:0000256" key="6">
    <source>
        <dbReference type="ARBA" id="ARBA00022989"/>
    </source>
</evidence>
<keyword evidence="7 9" id="KW-0472">Membrane</keyword>
<keyword evidence="12" id="KW-1185">Reference proteome</keyword>
<keyword evidence="5 9" id="KW-0812">Transmembrane</keyword>
<name>A0AAW5QYS0_9HYPH</name>
<feature type="transmembrane region" description="Helical" evidence="9">
    <location>
        <begin position="21"/>
        <end position="45"/>
    </location>
</feature>
<keyword evidence="3" id="KW-1003">Cell membrane</keyword>
<dbReference type="GO" id="GO:0022857">
    <property type="term" value="F:transmembrane transporter activity"/>
    <property type="evidence" value="ECO:0007669"/>
    <property type="project" value="UniProtKB-UniRule"/>
</dbReference>
<evidence type="ECO:0000256" key="4">
    <source>
        <dbReference type="ARBA" id="ARBA00022519"/>
    </source>
</evidence>
<dbReference type="GO" id="GO:0005886">
    <property type="term" value="C:plasma membrane"/>
    <property type="evidence" value="ECO:0007669"/>
    <property type="project" value="UniProtKB-SubCell"/>
</dbReference>
<evidence type="ECO:0000256" key="5">
    <source>
        <dbReference type="ARBA" id="ARBA00022692"/>
    </source>
</evidence>
<sequence length="179" mass="19402">MSPPHQRPGWLSSLAARLDALTLWVGVGAALLFAPLVLVTVWEVIARKILGSPTSWSFELGYMLTGAYFLLGGAVTLLRNEHVRIDLVYGAFGPRGRAAIDLAFLLVLFLPFCALMSHALWDYAADAFASGRTTGKSAWNPPAWPFRAVMFAGFALLTLQVTAKILHALSVLTGSEERS</sequence>
<dbReference type="InterPro" id="IPR055348">
    <property type="entry name" value="DctQ"/>
</dbReference>
<feature type="transmembrane region" description="Helical" evidence="9">
    <location>
        <begin position="60"/>
        <end position="78"/>
    </location>
</feature>